<gene>
    <name evidence="1" type="ORF">M0R45_009102</name>
</gene>
<dbReference type="AlphaFoldDB" id="A0AAW1Y4W1"/>
<reference evidence="1 2" key="1">
    <citation type="journal article" date="2023" name="G3 (Bethesda)">
        <title>A chromosome-length genome assembly and annotation of blackberry (Rubus argutus, cv. 'Hillquist').</title>
        <authorList>
            <person name="Bruna T."/>
            <person name="Aryal R."/>
            <person name="Dudchenko O."/>
            <person name="Sargent D.J."/>
            <person name="Mead D."/>
            <person name="Buti M."/>
            <person name="Cavallini A."/>
            <person name="Hytonen T."/>
            <person name="Andres J."/>
            <person name="Pham M."/>
            <person name="Weisz D."/>
            <person name="Mascagni F."/>
            <person name="Usai G."/>
            <person name="Natali L."/>
            <person name="Bassil N."/>
            <person name="Fernandez G.E."/>
            <person name="Lomsadze A."/>
            <person name="Armour M."/>
            <person name="Olukolu B."/>
            <person name="Poorten T."/>
            <person name="Britton C."/>
            <person name="Davik J."/>
            <person name="Ashrafi H."/>
            <person name="Aiden E.L."/>
            <person name="Borodovsky M."/>
            <person name="Worthington M."/>
        </authorList>
    </citation>
    <scope>NUCLEOTIDE SEQUENCE [LARGE SCALE GENOMIC DNA]</scope>
    <source>
        <strain evidence="1">PI 553951</strain>
    </source>
</reference>
<dbReference type="EMBL" id="JBEDUW010000002">
    <property type="protein sequence ID" value="KAK9943495.1"/>
    <property type="molecule type" value="Genomic_DNA"/>
</dbReference>
<sequence>MDWTVIGVSVVAGLCRIWGEEELIAGGDGEFPAELVRACEVNGCWRPWVVQRRADNSRVRWWWQRA</sequence>
<accession>A0AAW1Y4W1</accession>
<proteinExistence type="predicted"/>
<protein>
    <submittedName>
        <fullName evidence="1">Uncharacterized protein</fullName>
    </submittedName>
</protein>
<evidence type="ECO:0000313" key="1">
    <source>
        <dbReference type="EMBL" id="KAK9943495.1"/>
    </source>
</evidence>
<dbReference type="Proteomes" id="UP001457282">
    <property type="component" value="Unassembled WGS sequence"/>
</dbReference>
<comment type="caution">
    <text evidence="1">The sequence shown here is derived from an EMBL/GenBank/DDBJ whole genome shotgun (WGS) entry which is preliminary data.</text>
</comment>
<evidence type="ECO:0000313" key="2">
    <source>
        <dbReference type="Proteomes" id="UP001457282"/>
    </source>
</evidence>
<organism evidence="1 2">
    <name type="scientific">Rubus argutus</name>
    <name type="common">Southern blackberry</name>
    <dbReference type="NCBI Taxonomy" id="59490"/>
    <lineage>
        <taxon>Eukaryota</taxon>
        <taxon>Viridiplantae</taxon>
        <taxon>Streptophyta</taxon>
        <taxon>Embryophyta</taxon>
        <taxon>Tracheophyta</taxon>
        <taxon>Spermatophyta</taxon>
        <taxon>Magnoliopsida</taxon>
        <taxon>eudicotyledons</taxon>
        <taxon>Gunneridae</taxon>
        <taxon>Pentapetalae</taxon>
        <taxon>rosids</taxon>
        <taxon>fabids</taxon>
        <taxon>Rosales</taxon>
        <taxon>Rosaceae</taxon>
        <taxon>Rosoideae</taxon>
        <taxon>Rosoideae incertae sedis</taxon>
        <taxon>Rubus</taxon>
    </lineage>
</organism>
<keyword evidence="2" id="KW-1185">Reference proteome</keyword>
<name>A0AAW1Y4W1_RUBAR</name>